<evidence type="ECO:0000256" key="1">
    <source>
        <dbReference type="ARBA" id="ARBA00004604"/>
    </source>
</evidence>
<accession>A7SN29</accession>
<dbReference type="InParanoid" id="A7SN29"/>
<dbReference type="STRING" id="45351.A7SN29"/>
<evidence type="ECO:0000256" key="3">
    <source>
        <dbReference type="ARBA" id="ARBA00022517"/>
    </source>
</evidence>
<evidence type="ECO:0000256" key="2">
    <source>
        <dbReference type="ARBA" id="ARBA00010559"/>
    </source>
</evidence>
<dbReference type="Pfam" id="PF08146">
    <property type="entry name" value="BP28CT"/>
    <property type="match status" value="1"/>
</dbReference>
<feature type="signal peptide" evidence="9">
    <location>
        <begin position="1"/>
        <end position="21"/>
    </location>
</feature>
<gene>
    <name evidence="11" type="ORF">NEMVEDRAFT_v1g246299</name>
</gene>
<evidence type="ECO:0000313" key="11">
    <source>
        <dbReference type="EMBL" id="EDO34893.1"/>
    </source>
</evidence>
<sequence length="2237" mass="250573">MLGFKWAVVVILASLEKLIKSRFARKTLGAPGLQGNTKQEQRQEFQHRPAIFGFPVVNQGRLCNRAIAVAARALDKMSSLAKQLKQLQIPAQLASPATQTQKQKDSLLFTGREAADIDNETVFSIARNGLDELELIEAGFKNYEETLFNEVFKKTERSIQSKEFNERLNLQIAKFLKLLSPYFLLKPAQKCLEWLIRRYRVHIVNVDELVACALPYHETNLFVRVVQLLKIRDSSSKWHWLLPLQKSGSPLARTTLLNRCISDLSFLAQICEMVTSGVESGCPISCLRVLFSFYASTLVGVLEIVDKVSEGIITRLLPNIIEGLKSRISEYRAASYMIVAQLCLKCTLDRKLLKSLMEHLCKHLGPELVNEGLLCLTAMCQTQDLIELSRRSFKSLTRTPNLPQHLHGLTSSHNMTALLQIVIPQLVSGVVAESLDVDNAQKCPLMDILICLLKDLQLESHIVKTASRKLLEQYCEERSKHNDKSSIKRLNNKLKALPQILEKRYPSELEKAIEEYLEDLKATGEGSEDEKYPKWTLELMSLALSGLQSQINPDSRTTLTLSLHHPNTDIRAKAVDHLYQMLKEHKGVSQDKDFLRGALLSRLEDDEPSVASAVLDIGKTLLDCVPTSDLVEKLFQLVSKTGKEWKEVSKKAVSILCGPYLTADNATLLDTVVFGQISLFFSHPKSHQSPVDLALTISKSDVAKRHLLLTDLKTLIKEKDWKAAKDSSDHDAHAVANRALASWLGDQLVKLTQKQQLEMVTKLIDYSKSHPADFAFKVTLGNSLGRLVFKATLTDNDLSLCETILSFVKECLKGVMELKPSQQKFHLDIHLSDDGMVPKILLSEYMSLMRRNKSKKMANIRASMNLWVLGNLIRNMPVFKTTAKGAWWNIEEESSSELMYSKILLSVFEMLAPASGTTLPIAHQDIFRQLLQVFIQHHLPDKLTLLHFLANVWSSKTVASPATLQVQSLHIGAVCLKVMGSSDVTHILEKTDTVVVSLLVPLSSMVAPIRKAAVECVRGLYSTAEKNLSGPVGVLIALLAENAEEIQADHAQIKRLFGSTLSLPESKSPKGKSKKKAEQKTALLEYVVRHAVSANTPVHVQIALLIVLTEVVSQEMVHLCLPRVQDLMKKAQEKRSLNSDESICLQHLTKKFTYVAAPLLESDPLCLQLLEGLFSLGVTLCPGHPAPAMSILDQLDDKFFQVIPAGVVQQKVLGMLLDLHLSSTDVQLTAKTKDVLNVIVLKAEQVIEELSQLKAQPKTPKPKKQKRSATQEETSAKELKSWQRITTILELLQHKSNITDREHMVPVLFALLARCVEREIPEEAIPDYITQLVLAEILNICLILLSNKTPDAVPESQFNVELVVQCIRVSENPQTHHQALLLLSTAAKLYPEKVLHNVMSIFTFMGANLLRQDDSYSFQIISKTVDTVIPALIQAGEKQKLLKLQSKGTPPATLNDIVVMVIRVFVDASPHMPEHRRLPVFTHLISTVGAERHLHAAVALLLESYIVHPAQPDDEGVKHSPLDIDFCISLCQEFDPSVQAEGMLKLVKYLAQLPMEKPEGHHYHPRRRKSAPLFSGPTPLFDVHVHSAKHFRQFKFTVLGLVPTVLGNDNFIAKIAEFEGSTSRQMDGIYLGLIEELLKLVTTTAQYSEQQTQETAKKFWRALLHKAYDIIDKVNQLLPTSVFIGVIQRLLVNDNVTVRRKAMELLNAKLAHYTIQPNQVNELLDLVNDLVAFVEGRCSGEETAVNRQTALYSLKLLARLLAEQEPAIFTKVLELSIKIFTAKDENILVASNALLCLAEVCSGLKANAISYLPQFMPNLIKMLQPSKEQKSALLLCCVVTLHKVISTLPHFMSPFLVDILVQVCLQSVRASEETEDEDVPNQSTMQAQVLDRLAAVRKDLANAITSRVLLPAVSQCYYTLLDTQQQPAVTPLLDILSGSITAMSTKDVMSHHDQLFKVFLVLLDFRVTQHQCGQGLVEKIEGGVIDSLLSLVMKMSEATFRPVFLKLVEWATRGNAHKRRLLVFYRLCVSIAEKLKGLMTLFAGYILKNCASLLDANNSSKTDQLFFEEEGVEDQRGSSVQLVKFILDCLQKCLLYSTKGFIDKERFDCLMQPIVDQLENQSDKDKFQQLVTGHVVPCLAQLAVASGSDVYWKPLNYQVLLKTRHTSSQVRFAALKALEELHRQLGEEFIVLLLPESIPFLAELMEDECFEVEQQCQHVVSEIESVIGEPLQKYFEP</sequence>
<feature type="domain" description="BP28 C-terminal" evidence="10">
    <location>
        <begin position="1945"/>
        <end position="2101"/>
    </location>
</feature>
<keyword evidence="5 7" id="KW-0539">Nucleus</keyword>
<proteinExistence type="inferred from homology"/>
<dbReference type="GO" id="GO:0034455">
    <property type="term" value="C:t-UTP complex"/>
    <property type="evidence" value="ECO:0000318"/>
    <property type="project" value="GO_Central"/>
</dbReference>
<dbReference type="Gene3D" id="1.25.10.10">
    <property type="entry name" value="Leucine-rich Repeat Variant"/>
    <property type="match status" value="3"/>
</dbReference>
<dbReference type="OMA" id="NDVMWKQ"/>
<dbReference type="GO" id="GO:0032040">
    <property type="term" value="C:small-subunit processome"/>
    <property type="evidence" value="ECO:0000318"/>
    <property type="project" value="GO_Central"/>
</dbReference>
<dbReference type="InterPro" id="IPR022125">
    <property type="entry name" value="U3snoRNP10_N"/>
</dbReference>
<dbReference type="InterPro" id="IPR012954">
    <property type="entry name" value="BP28_C_dom"/>
</dbReference>
<reference evidence="11 12" key="1">
    <citation type="journal article" date="2007" name="Science">
        <title>Sea anemone genome reveals ancestral eumetazoan gene repertoire and genomic organization.</title>
        <authorList>
            <person name="Putnam N.H."/>
            <person name="Srivastava M."/>
            <person name="Hellsten U."/>
            <person name="Dirks B."/>
            <person name="Chapman J."/>
            <person name="Salamov A."/>
            <person name="Terry A."/>
            <person name="Shapiro H."/>
            <person name="Lindquist E."/>
            <person name="Kapitonov V.V."/>
            <person name="Jurka J."/>
            <person name="Genikhovich G."/>
            <person name="Grigoriev I.V."/>
            <person name="Lucas S.M."/>
            <person name="Steele R.E."/>
            <person name="Finnerty J.R."/>
            <person name="Technau U."/>
            <person name="Martindale M.Q."/>
            <person name="Rokhsar D.S."/>
        </authorList>
    </citation>
    <scope>NUCLEOTIDE SEQUENCE [LARGE SCALE GENOMIC DNA]</scope>
    <source>
        <strain evidence="12">CH2 X CH6</strain>
    </source>
</reference>
<comment type="function">
    <text evidence="7">Involved in nucleolar processing of pre-18S ribosomal RNA.</text>
</comment>
<dbReference type="SUPFAM" id="SSF48371">
    <property type="entry name" value="ARM repeat"/>
    <property type="match status" value="2"/>
</dbReference>
<dbReference type="Proteomes" id="UP000001593">
    <property type="component" value="Unassembled WGS sequence"/>
</dbReference>
<feature type="chain" id="PRO_5002714528" description="HEAT repeat-containing protein 1" evidence="9">
    <location>
        <begin position="22"/>
        <end position="2237"/>
    </location>
</feature>
<comment type="similarity">
    <text evidence="2 7">Belongs to the HEATR1/UTP10 family.</text>
</comment>
<dbReference type="GO" id="GO:0045943">
    <property type="term" value="P:positive regulation of transcription by RNA polymerase I"/>
    <property type="evidence" value="ECO:0000318"/>
    <property type="project" value="GO_Central"/>
</dbReference>
<dbReference type="GO" id="GO:0000462">
    <property type="term" value="P:maturation of SSU-rRNA from tricistronic rRNA transcript (SSU-rRNA, 5.8S rRNA, LSU-rRNA)"/>
    <property type="evidence" value="ECO:0000318"/>
    <property type="project" value="GO_Central"/>
</dbReference>
<evidence type="ECO:0000256" key="8">
    <source>
        <dbReference type="SAM" id="MobiDB-lite"/>
    </source>
</evidence>
<dbReference type="HOGENOM" id="CLU_001128_3_0_1"/>
<dbReference type="EMBL" id="DS469716">
    <property type="protein sequence ID" value="EDO34893.1"/>
    <property type="molecule type" value="Genomic_DNA"/>
</dbReference>
<evidence type="ECO:0000313" key="12">
    <source>
        <dbReference type="Proteomes" id="UP000001593"/>
    </source>
</evidence>
<dbReference type="eggNOG" id="KOG1837">
    <property type="taxonomic scope" value="Eukaryota"/>
</dbReference>
<keyword evidence="9" id="KW-0732">Signal</keyword>
<evidence type="ECO:0000256" key="4">
    <source>
        <dbReference type="ARBA" id="ARBA00022552"/>
    </source>
</evidence>
<name>A7SN29_NEMVE</name>
<evidence type="ECO:0000256" key="9">
    <source>
        <dbReference type="SAM" id="SignalP"/>
    </source>
</evidence>
<organism evidence="11 12">
    <name type="scientific">Nematostella vectensis</name>
    <name type="common">Starlet sea anemone</name>
    <dbReference type="NCBI Taxonomy" id="45351"/>
    <lineage>
        <taxon>Eukaryota</taxon>
        <taxon>Metazoa</taxon>
        <taxon>Cnidaria</taxon>
        <taxon>Anthozoa</taxon>
        <taxon>Hexacorallia</taxon>
        <taxon>Actiniaria</taxon>
        <taxon>Edwardsiidae</taxon>
        <taxon>Nematostella</taxon>
    </lineage>
</organism>
<dbReference type="KEGG" id="nve:5506255"/>
<protein>
    <recommendedName>
        <fullName evidence="7">HEAT repeat-containing protein 1</fullName>
    </recommendedName>
</protein>
<comment type="subcellular location">
    <subcellularLocation>
        <location evidence="1 7">Nucleus</location>
        <location evidence="1 7">Nucleolus</location>
    </subcellularLocation>
</comment>
<dbReference type="InterPro" id="IPR016024">
    <property type="entry name" value="ARM-type_fold"/>
</dbReference>
<dbReference type="InterPro" id="IPR040191">
    <property type="entry name" value="UTP10"/>
</dbReference>
<keyword evidence="12" id="KW-1185">Reference proteome</keyword>
<evidence type="ECO:0000256" key="5">
    <source>
        <dbReference type="ARBA" id="ARBA00023242"/>
    </source>
</evidence>
<keyword evidence="4 7" id="KW-0698">rRNA processing</keyword>
<dbReference type="PhylomeDB" id="A7SN29"/>
<keyword evidence="6 7" id="KW-0687">Ribonucleoprotein</keyword>
<dbReference type="SMART" id="SM01036">
    <property type="entry name" value="BP28CT"/>
    <property type="match status" value="1"/>
</dbReference>
<evidence type="ECO:0000256" key="7">
    <source>
        <dbReference type="RuleBase" id="RU367065"/>
    </source>
</evidence>
<dbReference type="InterPro" id="IPR011989">
    <property type="entry name" value="ARM-like"/>
</dbReference>
<dbReference type="InterPro" id="IPR056473">
    <property type="entry name" value="HEAT_Utp10/HEAT1"/>
</dbReference>
<evidence type="ECO:0000259" key="10">
    <source>
        <dbReference type="SMART" id="SM01036"/>
    </source>
</evidence>
<dbReference type="OrthoDB" id="6022262at2759"/>
<dbReference type="GO" id="GO:0030515">
    <property type="term" value="F:snoRNA binding"/>
    <property type="evidence" value="ECO:0000318"/>
    <property type="project" value="GO_Central"/>
</dbReference>
<dbReference type="PANTHER" id="PTHR13457:SF1">
    <property type="entry name" value="HEAT REPEAT-CONTAINING PROTEIN 1"/>
    <property type="match status" value="1"/>
</dbReference>
<dbReference type="PANTHER" id="PTHR13457">
    <property type="entry name" value="BAP28"/>
    <property type="match status" value="1"/>
</dbReference>
<dbReference type="Pfam" id="PF23243">
    <property type="entry name" value="HEAT_HEATR1"/>
    <property type="match status" value="1"/>
</dbReference>
<dbReference type="Pfam" id="PF12397">
    <property type="entry name" value="U3snoRNP10"/>
    <property type="match status" value="1"/>
</dbReference>
<dbReference type="GO" id="GO:0030686">
    <property type="term" value="C:90S preribosome"/>
    <property type="evidence" value="ECO:0000318"/>
    <property type="project" value="GO_Central"/>
</dbReference>
<feature type="region of interest" description="Disordered" evidence="8">
    <location>
        <begin position="1254"/>
        <end position="1277"/>
    </location>
</feature>
<keyword evidence="3 7" id="KW-0690">Ribosome biogenesis</keyword>
<evidence type="ECO:0000256" key="6">
    <source>
        <dbReference type="ARBA" id="ARBA00023274"/>
    </source>
</evidence>